<name>A0A5D3BC90_CUCMM</name>
<comment type="caution">
    <text evidence="2">The sequence shown here is derived from an EMBL/GenBank/DDBJ whole genome shotgun (WGS) entry which is preliminary data.</text>
</comment>
<gene>
    <name evidence="2" type="ORF">E5676_scaffold986G00400</name>
    <name evidence="1" type="ORF">E6C27_scaffold357G00240</name>
</gene>
<organism evidence="2 4">
    <name type="scientific">Cucumis melo var. makuwa</name>
    <name type="common">Oriental melon</name>
    <dbReference type="NCBI Taxonomy" id="1194695"/>
    <lineage>
        <taxon>Eukaryota</taxon>
        <taxon>Viridiplantae</taxon>
        <taxon>Streptophyta</taxon>
        <taxon>Embryophyta</taxon>
        <taxon>Tracheophyta</taxon>
        <taxon>Spermatophyta</taxon>
        <taxon>Magnoliopsida</taxon>
        <taxon>eudicotyledons</taxon>
        <taxon>Gunneridae</taxon>
        <taxon>Pentapetalae</taxon>
        <taxon>rosids</taxon>
        <taxon>fabids</taxon>
        <taxon>Cucurbitales</taxon>
        <taxon>Cucurbitaceae</taxon>
        <taxon>Benincaseae</taxon>
        <taxon>Cucumis</taxon>
    </lineage>
</organism>
<dbReference type="Proteomes" id="UP000321947">
    <property type="component" value="Unassembled WGS sequence"/>
</dbReference>
<protein>
    <submittedName>
        <fullName evidence="2">Ulp1-like peptidase</fullName>
    </submittedName>
</protein>
<evidence type="ECO:0000313" key="3">
    <source>
        <dbReference type="Proteomes" id="UP000321393"/>
    </source>
</evidence>
<dbReference type="EMBL" id="SSTD01019265">
    <property type="protein sequence ID" value="TYJ96747.1"/>
    <property type="molecule type" value="Genomic_DNA"/>
</dbReference>
<sequence length="152" mass="17414">MLTMVMTSLNVPLPSTKLQQQQNEKEIAYTKVVEKNRPPTCSLDLLDDDEQVNTMVKYARTHCPTIDEEHKKNNWFIHLGTPKTHDALKVALAVFIETVMVGKDKKTQFDVDILGRVDDDEVFKNFDWSTCFYTCLLNSLKTSLQGKKEAMS</sequence>
<dbReference type="Proteomes" id="UP000321393">
    <property type="component" value="Unassembled WGS sequence"/>
</dbReference>
<reference evidence="3 4" key="1">
    <citation type="submission" date="2019-08" db="EMBL/GenBank/DDBJ databases">
        <title>Draft genome sequences of two oriental melons (Cucumis melo L. var makuwa).</title>
        <authorList>
            <person name="Kwon S.-Y."/>
        </authorList>
    </citation>
    <scope>NUCLEOTIDE SEQUENCE [LARGE SCALE GENOMIC DNA]</scope>
    <source>
        <strain evidence="4">cv. Chang Bougi</strain>
        <strain evidence="3">cv. SW 3</strain>
        <tissue evidence="2">Leaf</tissue>
    </source>
</reference>
<accession>A0A5D3BC90</accession>
<dbReference type="AlphaFoldDB" id="A0A5D3BC90"/>
<evidence type="ECO:0000313" key="4">
    <source>
        <dbReference type="Proteomes" id="UP000321947"/>
    </source>
</evidence>
<dbReference type="EMBL" id="SSTE01004154">
    <property type="protein sequence ID" value="KAA0062806.1"/>
    <property type="molecule type" value="Genomic_DNA"/>
</dbReference>
<evidence type="ECO:0000313" key="1">
    <source>
        <dbReference type="EMBL" id="KAA0062806.1"/>
    </source>
</evidence>
<dbReference type="OrthoDB" id="1930729at2759"/>
<evidence type="ECO:0000313" key="2">
    <source>
        <dbReference type="EMBL" id="TYJ96747.1"/>
    </source>
</evidence>
<proteinExistence type="predicted"/>